<name>A0ABM1E719_PRICU</name>
<organism evidence="2 3">
    <name type="scientific">Priapulus caudatus</name>
    <name type="common">Priapulid worm</name>
    <dbReference type="NCBI Taxonomy" id="37621"/>
    <lineage>
        <taxon>Eukaryota</taxon>
        <taxon>Metazoa</taxon>
        <taxon>Ecdysozoa</taxon>
        <taxon>Scalidophora</taxon>
        <taxon>Priapulida</taxon>
        <taxon>Priapulimorpha</taxon>
        <taxon>Priapulimorphida</taxon>
        <taxon>Priapulidae</taxon>
        <taxon>Priapulus</taxon>
    </lineage>
</organism>
<evidence type="ECO:0000313" key="2">
    <source>
        <dbReference type="Proteomes" id="UP000695022"/>
    </source>
</evidence>
<sequence>MSAEESFHFANVVYKDDYKETSSAIPINWMKAGILYWPPASTKNPYSLLRNCAEPDASWDAYTILKVKGFFRTRKEAENVEDSTATELELEDEPSSKRRKIKPPSDPQYEYNFDENEGNSSVEEDDQENRNHPKFPSPSASRKLPVTKKSRLSNTGENGQNSSVEDDHENPNYPEFPSPPRTLPVTKTSRSSNISGIRESPLNSMVYDDNTSASENSSTCQPSFVCSTPVGKTVLEERNKGGRPKKVENLQYPVETAAFQRMVLMKLADISHRVKKLERKRVAANSNTLEEFQRVVSVQSLKDLEAQLGDNERRNAFMYFRSPSLYMIIYMCDVMFCGFCQCAYCQCMSVLIVRVPDTIQLFEKIKEPYPFSPLLVHFTEDKVDLSGSFFPPDKSAF</sequence>
<accession>A0ABM1E719</accession>
<reference evidence="3" key="1">
    <citation type="submission" date="2025-08" db="UniProtKB">
        <authorList>
            <consortium name="RefSeq"/>
        </authorList>
    </citation>
    <scope>IDENTIFICATION</scope>
</reference>
<protein>
    <submittedName>
        <fullName evidence="3">Uncharacterized protein LOC106809423</fullName>
    </submittedName>
</protein>
<feature type="compositionally biased region" description="Polar residues" evidence="1">
    <location>
        <begin position="185"/>
        <end position="195"/>
    </location>
</feature>
<dbReference type="GeneID" id="106809423"/>
<feature type="compositionally biased region" description="Polar residues" evidence="1">
    <location>
        <begin position="209"/>
        <end position="222"/>
    </location>
</feature>
<evidence type="ECO:0000256" key="1">
    <source>
        <dbReference type="SAM" id="MobiDB-lite"/>
    </source>
</evidence>
<feature type="compositionally biased region" description="Polar residues" evidence="1">
    <location>
        <begin position="152"/>
        <end position="163"/>
    </location>
</feature>
<dbReference type="RefSeq" id="XP_014667990.1">
    <property type="nucleotide sequence ID" value="XM_014812504.1"/>
</dbReference>
<gene>
    <name evidence="3" type="primary">LOC106809423</name>
</gene>
<keyword evidence="2" id="KW-1185">Reference proteome</keyword>
<evidence type="ECO:0000313" key="3">
    <source>
        <dbReference type="RefSeq" id="XP_014667990.1"/>
    </source>
</evidence>
<proteinExistence type="predicted"/>
<feature type="region of interest" description="Disordered" evidence="1">
    <location>
        <begin position="78"/>
        <end position="222"/>
    </location>
</feature>
<feature type="compositionally biased region" description="Acidic residues" evidence="1">
    <location>
        <begin position="112"/>
        <end position="127"/>
    </location>
</feature>
<dbReference type="Proteomes" id="UP000695022">
    <property type="component" value="Unplaced"/>
</dbReference>